<dbReference type="Pfam" id="PF01266">
    <property type="entry name" value="DAO"/>
    <property type="match status" value="1"/>
</dbReference>
<dbReference type="Gene3D" id="3.50.50.60">
    <property type="entry name" value="FAD/NAD(P)-binding domain"/>
    <property type="match status" value="1"/>
</dbReference>
<dbReference type="PANTHER" id="PTHR13847">
    <property type="entry name" value="SARCOSINE DEHYDROGENASE-RELATED"/>
    <property type="match status" value="1"/>
</dbReference>
<keyword evidence="1 3" id="KW-0560">Oxidoreductase</keyword>
<dbReference type="AlphaFoldDB" id="A0A411A333"/>
<evidence type="ECO:0000313" key="4">
    <source>
        <dbReference type="Proteomes" id="UP000587477"/>
    </source>
</evidence>
<evidence type="ECO:0000256" key="1">
    <source>
        <dbReference type="ARBA" id="ARBA00023002"/>
    </source>
</evidence>
<organism evidence="3 4">
    <name type="scientific">Bacillus velezensis</name>
    <dbReference type="NCBI Taxonomy" id="492670"/>
    <lineage>
        <taxon>Bacteria</taxon>
        <taxon>Bacillati</taxon>
        <taxon>Bacillota</taxon>
        <taxon>Bacilli</taxon>
        <taxon>Bacillales</taxon>
        <taxon>Bacillaceae</taxon>
        <taxon>Bacillus</taxon>
        <taxon>Bacillus amyloliquefaciens group</taxon>
    </lineage>
</organism>
<proteinExistence type="predicted"/>
<sequence length="379" mass="42577">MKMHFDVVIIGAGIMGASLSYYLTKLGLKNIALCEQGIPPGNGATHKSGGFIRIFHENEWYTKRAVESYDTYADWGNKIGGSCGFKKTGFSFITDSTRSDQLRANAKKVNRYCSQVSVLSPDEFQQFQPDFSLEGIGAIVYEPNGGYADPAKTALTFIKQSEKKGMKLLEGVKVERILHHRKKITGIQTNIGSIRADKYVVANNIWANFLLEELGLRLPMFKKSIGLGFIEWDKEKSVSHLTSCIDETIGTYFRIFSNYRLLFGVQMSHSGALLQDRSYLDYGDMQIAKEKLVGRLPLLHKAEYLGSRLSFDSYTSDGLPIIGVHPEFDDLYLMVGFNGSGFKIAPSIGLILAREIFHNERMAELNNTRMERFNKQSPI</sequence>
<gene>
    <name evidence="3" type="primary">abo</name>
    <name evidence="3" type="ORF">BACVE_001041</name>
</gene>
<dbReference type="SUPFAM" id="SSF51905">
    <property type="entry name" value="FAD/NAD(P)-binding domain"/>
    <property type="match status" value="1"/>
</dbReference>
<feature type="domain" description="FAD dependent oxidoreductase" evidence="2">
    <location>
        <begin position="6"/>
        <end position="354"/>
    </location>
</feature>
<dbReference type="InterPro" id="IPR006076">
    <property type="entry name" value="FAD-dep_OxRdtase"/>
</dbReference>
<evidence type="ECO:0000259" key="2">
    <source>
        <dbReference type="Pfam" id="PF01266"/>
    </source>
</evidence>
<dbReference type="InterPro" id="IPR036188">
    <property type="entry name" value="FAD/NAD-bd_sf"/>
</dbReference>
<accession>A0A411A333</accession>
<name>A0A411A333_BACVE</name>
<dbReference type="EMBL" id="CP063687">
    <property type="protein sequence ID" value="QOY26092.1"/>
    <property type="molecule type" value="Genomic_DNA"/>
</dbReference>
<dbReference type="Proteomes" id="UP000587477">
    <property type="component" value="Chromosome"/>
</dbReference>
<dbReference type="RefSeq" id="WP_017418994.1">
    <property type="nucleotide sequence ID" value="NZ_BDDG01000012.1"/>
</dbReference>
<reference evidence="4" key="1">
    <citation type="submission" date="2020-10" db="EMBL/GenBank/DDBJ databases">
        <title>Complete genome sequence of Bacillus velezensis NST6.</title>
        <authorList>
            <person name="Choi J."/>
        </authorList>
    </citation>
    <scope>NUCLEOTIDE SEQUENCE [LARGE SCALE GENOMIC DNA]</scope>
    <source>
        <strain evidence="4">NST6</strain>
    </source>
</reference>
<dbReference type="GO" id="GO:0005737">
    <property type="term" value="C:cytoplasm"/>
    <property type="evidence" value="ECO:0007669"/>
    <property type="project" value="TreeGrafter"/>
</dbReference>
<dbReference type="Gene3D" id="3.30.9.10">
    <property type="entry name" value="D-Amino Acid Oxidase, subunit A, domain 2"/>
    <property type="match status" value="1"/>
</dbReference>
<evidence type="ECO:0000313" key="3">
    <source>
        <dbReference type="EMBL" id="QOY26092.1"/>
    </source>
</evidence>
<protein>
    <submittedName>
        <fullName evidence="3">4-methylaminobutanoate oxidase (Formaldehyde-forming)</fullName>
        <ecNumber evidence="3">1.5.3.19</ecNumber>
    </submittedName>
</protein>
<dbReference type="GO" id="GO:0102317">
    <property type="term" value="F:4-methylaminobutyrate oxidase (demethylating) activity"/>
    <property type="evidence" value="ECO:0007669"/>
    <property type="project" value="UniProtKB-EC"/>
</dbReference>
<dbReference type="EC" id="1.5.3.19" evidence="3"/>
<dbReference type="PANTHER" id="PTHR13847:SF287">
    <property type="entry name" value="FAD-DEPENDENT OXIDOREDUCTASE DOMAIN-CONTAINING PROTEIN 1"/>
    <property type="match status" value="1"/>
</dbReference>